<dbReference type="InterPro" id="IPR000719">
    <property type="entry name" value="Prot_kinase_dom"/>
</dbReference>
<evidence type="ECO:0000256" key="3">
    <source>
        <dbReference type="ARBA" id="ARBA00022527"/>
    </source>
</evidence>
<reference evidence="13" key="1">
    <citation type="journal article" date="2017" name="Nature">
        <title>The genome of Chenopodium quinoa.</title>
        <authorList>
            <person name="Jarvis D.E."/>
            <person name="Ho Y.S."/>
            <person name="Lightfoot D.J."/>
            <person name="Schmoeckel S.M."/>
            <person name="Li B."/>
            <person name="Borm T.J.A."/>
            <person name="Ohyanagi H."/>
            <person name="Mineta K."/>
            <person name="Michell C.T."/>
            <person name="Saber N."/>
            <person name="Kharbatia N.M."/>
            <person name="Rupper R.R."/>
            <person name="Sharp A.R."/>
            <person name="Dally N."/>
            <person name="Boughton B.A."/>
            <person name="Woo Y.H."/>
            <person name="Gao G."/>
            <person name="Schijlen E.G.W.M."/>
            <person name="Guo X."/>
            <person name="Momin A.A."/>
            <person name="Negrao S."/>
            <person name="Al-Babili S."/>
            <person name="Gehring C."/>
            <person name="Roessner U."/>
            <person name="Jung C."/>
            <person name="Murphy K."/>
            <person name="Arold S.T."/>
            <person name="Gojobori T."/>
            <person name="van der Linden C.G."/>
            <person name="van Loo E.N."/>
            <person name="Jellen E.N."/>
            <person name="Maughan P.J."/>
            <person name="Tester M."/>
        </authorList>
    </citation>
    <scope>NUCLEOTIDE SEQUENCE [LARGE SCALE GENOMIC DNA]</scope>
    <source>
        <strain evidence="13">cv. PI 614886</strain>
    </source>
</reference>
<evidence type="ECO:0000256" key="5">
    <source>
        <dbReference type="ARBA" id="ARBA00022741"/>
    </source>
</evidence>
<accession>A0A803LEX1</accession>
<feature type="compositionally biased region" description="Basic and acidic residues" evidence="11">
    <location>
        <begin position="398"/>
        <end position="425"/>
    </location>
</feature>
<evidence type="ECO:0000256" key="8">
    <source>
        <dbReference type="ARBA" id="ARBA00058225"/>
    </source>
</evidence>
<sequence>MKSPSKKRKGVEELLNGGRYTSSIAYYRSHVSLEDYSRLRKRGKEDVIRDDCRLSESRVSGVVTAPPYGSLPSGSPTRGIKRKIGCIDAATRTGRKKKIEQDYYLGATIGKGKFGSVRMCWSKASGEVFACKTLAKGEEPVHREVEIMQHLSGHVGIVTLKAVYEDVESFYLVMEFCPGGRLLDQMARERRYCEQQAANILRELVMVIKYCHDMGVVHRDIKPENVLLTSSGGLKLADFGLAVRIVNGQSLSGVVGTPAYVAPEILAGEYSEKVDIWSAGVLLHALLIGVLPFQGSSLEACFESIKSVDLNFDSGLWITVSQPAKDLIARMLTRDVSTRLSADEVLSKFQSFLLVFPLQSLAPSAACFTEHPWLLFYADPPLKTLTLKLTPSKSRRMTSRDVTVKKRNESENKQDKPADSHRVDSDNDSSTSRSTSSSCKLEEDSGLVDALAVAVSCMNITETKRIRLCNPPSTISISHECSSNLKTNLCTAF</sequence>
<protein>
    <recommendedName>
        <fullName evidence="12">Protein kinase domain-containing protein</fullName>
    </recommendedName>
</protein>
<keyword evidence="14" id="KW-1185">Reference proteome</keyword>
<dbReference type="FunFam" id="3.30.200.20:FF:000042">
    <property type="entry name" value="Aurora kinase A"/>
    <property type="match status" value="1"/>
</dbReference>
<dbReference type="GO" id="GO:0004674">
    <property type="term" value="F:protein serine/threonine kinase activity"/>
    <property type="evidence" value="ECO:0007669"/>
    <property type="project" value="UniProtKB-KW"/>
</dbReference>
<evidence type="ECO:0000256" key="2">
    <source>
        <dbReference type="ARBA" id="ARBA00006234"/>
    </source>
</evidence>
<comment type="function">
    <text evidence="8">CIPK serine-threonine protein kinases interact with CBL proteins. Binding of a CBL protein to the regulatory NAF domain of CIPK protein lead to the activation of the kinase in a calcium-dependent manner.</text>
</comment>
<dbReference type="EnsemblPlants" id="AUR62011727-RA">
    <property type="protein sequence ID" value="AUR62011727-RA:cds"/>
    <property type="gene ID" value="AUR62011727"/>
</dbReference>
<evidence type="ECO:0000256" key="7">
    <source>
        <dbReference type="ARBA" id="ARBA00022840"/>
    </source>
</evidence>
<proteinExistence type="inferred from homology"/>
<dbReference type="SUPFAM" id="SSF56112">
    <property type="entry name" value="Protein kinase-like (PK-like)"/>
    <property type="match status" value="1"/>
</dbReference>
<dbReference type="GO" id="GO:0005524">
    <property type="term" value="F:ATP binding"/>
    <property type="evidence" value="ECO:0007669"/>
    <property type="project" value="UniProtKB-UniRule"/>
</dbReference>
<evidence type="ECO:0000259" key="12">
    <source>
        <dbReference type="PROSITE" id="PS50011"/>
    </source>
</evidence>
<keyword evidence="7 9" id="KW-0067">ATP-binding</keyword>
<evidence type="ECO:0000313" key="13">
    <source>
        <dbReference type="EnsemblPlants" id="AUR62011727-RA:cds"/>
    </source>
</evidence>
<dbReference type="InterPro" id="IPR011009">
    <property type="entry name" value="Kinase-like_dom_sf"/>
</dbReference>
<dbReference type="Gene3D" id="1.10.510.10">
    <property type="entry name" value="Transferase(Phosphotransferase) domain 1"/>
    <property type="match status" value="1"/>
</dbReference>
<feature type="region of interest" description="Disordered" evidence="11">
    <location>
        <begin position="393"/>
        <end position="438"/>
    </location>
</feature>
<reference evidence="13" key="2">
    <citation type="submission" date="2021-03" db="UniProtKB">
        <authorList>
            <consortium name="EnsemblPlants"/>
        </authorList>
    </citation>
    <scope>IDENTIFICATION</scope>
</reference>
<evidence type="ECO:0000256" key="4">
    <source>
        <dbReference type="ARBA" id="ARBA00022679"/>
    </source>
</evidence>
<comment type="similarity">
    <text evidence="1">Belongs to the protein kinase superfamily. CAMK Ser/Thr protein kinase family. CaMK subfamily.</text>
</comment>
<feature type="domain" description="Protein kinase" evidence="12">
    <location>
        <begin position="103"/>
        <end position="353"/>
    </location>
</feature>
<dbReference type="CDD" id="cd05117">
    <property type="entry name" value="STKc_CAMK"/>
    <property type="match status" value="1"/>
</dbReference>
<dbReference type="Proteomes" id="UP000596660">
    <property type="component" value="Unplaced"/>
</dbReference>
<dbReference type="PROSITE" id="PS00108">
    <property type="entry name" value="PROTEIN_KINASE_ST"/>
    <property type="match status" value="1"/>
</dbReference>
<evidence type="ECO:0000313" key="14">
    <source>
        <dbReference type="Proteomes" id="UP000596660"/>
    </source>
</evidence>
<evidence type="ECO:0000256" key="10">
    <source>
        <dbReference type="RuleBase" id="RU000304"/>
    </source>
</evidence>
<keyword evidence="6" id="KW-0418">Kinase</keyword>
<dbReference type="PROSITE" id="PS50011">
    <property type="entry name" value="PROTEIN_KINASE_DOM"/>
    <property type="match status" value="1"/>
</dbReference>
<dbReference type="InterPro" id="IPR017441">
    <property type="entry name" value="Protein_kinase_ATP_BS"/>
</dbReference>
<dbReference type="OMA" id="MRSPNEM"/>
<feature type="compositionally biased region" description="Low complexity" evidence="11">
    <location>
        <begin position="428"/>
        <end position="438"/>
    </location>
</feature>
<dbReference type="AlphaFoldDB" id="A0A803LEX1"/>
<dbReference type="Pfam" id="PF00069">
    <property type="entry name" value="Pkinase"/>
    <property type="match status" value="1"/>
</dbReference>
<name>A0A803LEX1_CHEQI</name>
<keyword evidence="5 9" id="KW-0547">Nucleotide-binding</keyword>
<keyword evidence="3 10" id="KW-0723">Serine/threonine-protein kinase</keyword>
<dbReference type="SMART" id="SM00220">
    <property type="entry name" value="S_TKc"/>
    <property type="match status" value="1"/>
</dbReference>
<comment type="similarity">
    <text evidence="2">Belongs to the protein kinase superfamily. CAMK Ser/Thr protein kinase family. SNF1 subfamily.</text>
</comment>
<dbReference type="Gramene" id="AUR62011727-RA">
    <property type="protein sequence ID" value="AUR62011727-RA:cds"/>
    <property type="gene ID" value="AUR62011727"/>
</dbReference>
<feature type="binding site" evidence="9">
    <location>
        <position position="132"/>
    </location>
    <ligand>
        <name>ATP</name>
        <dbReference type="ChEBI" id="CHEBI:30616"/>
    </ligand>
</feature>
<evidence type="ECO:0000256" key="11">
    <source>
        <dbReference type="SAM" id="MobiDB-lite"/>
    </source>
</evidence>
<keyword evidence="4" id="KW-0808">Transferase</keyword>
<evidence type="ECO:0000256" key="1">
    <source>
        <dbReference type="ARBA" id="ARBA00005354"/>
    </source>
</evidence>
<dbReference type="PROSITE" id="PS00107">
    <property type="entry name" value="PROTEIN_KINASE_ATP"/>
    <property type="match status" value="1"/>
</dbReference>
<dbReference type="FunFam" id="1.10.510.10:FF:000571">
    <property type="entry name" value="Maternal embryonic leucine zipper kinase"/>
    <property type="match status" value="1"/>
</dbReference>
<organism evidence="13 14">
    <name type="scientific">Chenopodium quinoa</name>
    <name type="common">Quinoa</name>
    <dbReference type="NCBI Taxonomy" id="63459"/>
    <lineage>
        <taxon>Eukaryota</taxon>
        <taxon>Viridiplantae</taxon>
        <taxon>Streptophyta</taxon>
        <taxon>Embryophyta</taxon>
        <taxon>Tracheophyta</taxon>
        <taxon>Spermatophyta</taxon>
        <taxon>Magnoliopsida</taxon>
        <taxon>eudicotyledons</taxon>
        <taxon>Gunneridae</taxon>
        <taxon>Pentapetalae</taxon>
        <taxon>Caryophyllales</taxon>
        <taxon>Chenopodiaceae</taxon>
        <taxon>Chenopodioideae</taxon>
        <taxon>Atripliceae</taxon>
        <taxon>Chenopodium</taxon>
    </lineage>
</organism>
<dbReference type="InterPro" id="IPR008271">
    <property type="entry name" value="Ser/Thr_kinase_AS"/>
</dbReference>
<evidence type="ECO:0000256" key="9">
    <source>
        <dbReference type="PROSITE-ProRule" id="PRU10141"/>
    </source>
</evidence>
<dbReference type="InterPro" id="IPR050205">
    <property type="entry name" value="CDPK_Ser/Thr_kinases"/>
</dbReference>
<dbReference type="PANTHER" id="PTHR24349">
    <property type="entry name" value="SERINE/THREONINE-PROTEIN KINASE"/>
    <property type="match status" value="1"/>
</dbReference>
<evidence type="ECO:0000256" key="6">
    <source>
        <dbReference type="ARBA" id="ARBA00022777"/>
    </source>
</evidence>